<gene>
    <name evidence="1" type="ORF">SDC9_47512</name>
</gene>
<dbReference type="EMBL" id="VSSQ01000785">
    <property type="protein sequence ID" value="MPM01273.1"/>
    <property type="molecule type" value="Genomic_DNA"/>
</dbReference>
<protein>
    <submittedName>
        <fullName evidence="1">Uncharacterized protein</fullName>
    </submittedName>
</protein>
<proteinExistence type="predicted"/>
<evidence type="ECO:0000313" key="1">
    <source>
        <dbReference type="EMBL" id="MPM01273.1"/>
    </source>
</evidence>
<sequence>MNHEQGTYYNVEMWKCEAAPYVRIQVELKTKQEHIIMWKCAAAPYVRM</sequence>
<accession>A0A644WFH8</accession>
<reference evidence="1" key="1">
    <citation type="submission" date="2019-08" db="EMBL/GenBank/DDBJ databases">
        <authorList>
            <person name="Kucharzyk K."/>
            <person name="Murdoch R.W."/>
            <person name="Higgins S."/>
            <person name="Loffler F."/>
        </authorList>
    </citation>
    <scope>NUCLEOTIDE SEQUENCE</scope>
</reference>
<comment type="caution">
    <text evidence="1">The sequence shown here is derived from an EMBL/GenBank/DDBJ whole genome shotgun (WGS) entry which is preliminary data.</text>
</comment>
<name>A0A644WFH8_9ZZZZ</name>
<dbReference type="AlphaFoldDB" id="A0A644WFH8"/>
<organism evidence="1">
    <name type="scientific">bioreactor metagenome</name>
    <dbReference type="NCBI Taxonomy" id="1076179"/>
    <lineage>
        <taxon>unclassified sequences</taxon>
        <taxon>metagenomes</taxon>
        <taxon>ecological metagenomes</taxon>
    </lineage>
</organism>